<dbReference type="InterPro" id="IPR051678">
    <property type="entry name" value="AGP_Transferase"/>
</dbReference>
<keyword evidence="3" id="KW-1185">Reference proteome</keyword>
<sequence>MRSDLHDCPSSDNDPTAYYAAYAVAKQKHLAGLLARINVQALEEAASRVRDGVACRIPLLAATNLDSRSRADRVSRQCGGQNCHLDVEFADGVTWVARIRLDDPLLPPPAVQAHIFLSEVATLKFLENTAVPAPRMYAYEAADSPGNAVGMSYVLMEKLPGKPLDWGRATTEGRVRVLEQLADLYLELEKHPIPLTGSLTPTSTSMWGGFAQMPCFEAPDRTLGPFGTLDEAYSAIINQQQKVLTNHEVSSLQVDNYLAFLWRLEALPELVANSLSRAGPFYLKHYDDKGDHLLVDEEYNITGVIDWEFASAEAKELAFNSPCMTWPVGDFYDGNNALADDEEKFAAIFERRGRADMAAIVRGGRRWQRYLFFLGGGIPRDVAEFEPLFQGLQKSFSGEGSQKVISSYKEWKQGALTEFSKGDLELQALLRNEWAKNRKASGGV</sequence>
<dbReference type="AlphaFoldDB" id="A0AAN6PHC8"/>
<dbReference type="SUPFAM" id="SSF56112">
    <property type="entry name" value="Protein kinase-like (PK-like)"/>
    <property type="match status" value="1"/>
</dbReference>
<proteinExistence type="predicted"/>
<feature type="domain" description="Aminoglycoside phosphotransferase" evidence="1">
    <location>
        <begin position="94"/>
        <end position="311"/>
    </location>
</feature>
<evidence type="ECO:0000313" key="2">
    <source>
        <dbReference type="EMBL" id="KAK4040772.1"/>
    </source>
</evidence>
<evidence type="ECO:0000313" key="3">
    <source>
        <dbReference type="Proteomes" id="UP001303115"/>
    </source>
</evidence>
<dbReference type="InterPro" id="IPR002575">
    <property type="entry name" value="Aminoglycoside_PTrfase"/>
</dbReference>
<dbReference type="Proteomes" id="UP001303115">
    <property type="component" value="Unassembled WGS sequence"/>
</dbReference>
<accession>A0AAN6PHC8</accession>
<dbReference type="InterPro" id="IPR011009">
    <property type="entry name" value="Kinase-like_dom_sf"/>
</dbReference>
<name>A0AAN6PHC8_9PEZI</name>
<dbReference type="EMBL" id="MU854370">
    <property type="protein sequence ID" value="KAK4040772.1"/>
    <property type="molecule type" value="Genomic_DNA"/>
</dbReference>
<comment type="caution">
    <text evidence="2">The sequence shown here is derived from an EMBL/GenBank/DDBJ whole genome shotgun (WGS) entry which is preliminary data.</text>
</comment>
<reference evidence="3" key="1">
    <citation type="journal article" date="2023" name="Mol. Phylogenet. Evol.">
        <title>Genome-scale phylogeny and comparative genomics of the fungal order Sordariales.</title>
        <authorList>
            <person name="Hensen N."/>
            <person name="Bonometti L."/>
            <person name="Westerberg I."/>
            <person name="Brannstrom I.O."/>
            <person name="Guillou S."/>
            <person name="Cros-Aarteil S."/>
            <person name="Calhoun S."/>
            <person name="Haridas S."/>
            <person name="Kuo A."/>
            <person name="Mondo S."/>
            <person name="Pangilinan J."/>
            <person name="Riley R."/>
            <person name="LaButti K."/>
            <person name="Andreopoulos B."/>
            <person name="Lipzen A."/>
            <person name="Chen C."/>
            <person name="Yan M."/>
            <person name="Daum C."/>
            <person name="Ng V."/>
            <person name="Clum A."/>
            <person name="Steindorff A."/>
            <person name="Ohm R.A."/>
            <person name="Martin F."/>
            <person name="Silar P."/>
            <person name="Natvig D.O."/>
            <person name="Lalanne C."/>
            <person name="Gautier V."/>
            <person name="Ament-Velasquez S.L."/>
            <person name="Kruys A."/>
            <person name="Hutchinson M.I."/>
            <person name="Powell A.J."/>
            <person name="Barry K."/>
            <person name="Miller A.N."/>
            <person name="Grigoriev I.V."/>
            <person name="Debuchy R."/>
            <person name="Gladieux P."/>
            <person name="Hiltunen Thoren M."/>
            <person name="Johannesson H."/>
        </authorList>
    </citation>
    <scope>NUCLEOTIDE SEQUENCE [LARGE SCALE GENOMIC DNA]</scope>
    <source>
        <strain evidence="3">CBS 284.82</strain>
    </source>
</reference>
<protein>
    <recommendedName>
        <fullName evidence="1">Aminoglycoside phosphotransferase domain-containing protein</fullName>
    </recommendedName>
</protein>
<gene>
    <name evidence="2" type="ORF">C8A01DRAFT_45974</name>
</gene>
<evidence type="ECO:0000259" key="1">
    <source>
        <dbReference type="Pfam" id="PF01636"/>
    </source>
</evidence>
<dbReference type="PANTHER" id="PTHR21310">
    <property type="entry name" value="AMINOGLYCOSIDE PHOSPHOTRANSFERASE-RELATED-RELATED"/>
    <property type="match status" value="1"/>
</dbReference>
<organism evidence="2 3">
    <name type="scientific">Parachaetomium inaequale</name>
    <dbReference type="NCBI Taxonomy" id="2588326"/>
    <lineage>
        <taxon>Eukaryota</taxon>
        <taxon>Fungi</taxon>
        <taxon>Dikarya</taxon>
        <taxon>Ascomycota</taxon>
        <taxon>Pezizomycotina</taxon>
        <taxon>Sordariomycetes</taxon>
        <taxon>Sordariomycetidae</taxon>
        <taxon>Sordariales</taxon>
        <taxon>Chaetomiaceae</taxon>
        <taxon>Parachaetomium</taxon>
    </lineage>
</organism>
<dbReference type="Pfam" id="PF01636">
    <property type="entry name" value="APH"/>
    <property type="match status" value="1"/>
</dbReference>
<dbReference type="PANTHER" id="PTHR21310:SF15">
    <property type="entry name" value="AMINOGLYCOSIDE PHOSPHOTRANSFERASE DOMAIN-CONTAINING PROTEIN"/>
    <property type="match status" value="1"/>
</dbReference>